<dbReference type="InterPro" id="IPR046674">
    <property type="entry name" value="DUF6544"/>
</dbReference>
<comment type="caution">
    <text evidence="2">The sequence shown here is derived from an EMBL/GenBank/DDBJ whole genome shotgun (WGS) entry which is preliminary data.</text>
</comment>
<feature type="region of interest" description="Disordered" evidence="1">
    <location>
        <begin position="257"/>
        <end position="313"/>
    </location>
</feature>
<gene>
    <name evidence="2" type="ORF">PGB27_28830</name>
</gene>
<keyword evidence="3" id="KW-1185">Reference proteome</keyword>
<feature type="compositionally biased region" description="Basic and acidic residues" evidence="1">
    <location>
        <begin position="266"/>
        <end position="313"/>
    </location>
</feature>
<dbReference type="Proteomes" id="UP001300763">
    <property type="component" value="Unassembled WGS sequence"/>
</dbReference>
<dbReference type="RefSeq" id="WP_274203897.1">
    <property type="nucleotide sequence ID" value="NZ_JAQZAO010000022.1"/>
</dbReference>
<accession>A0ABT5T2W9</accession>
<protein>
    <submittedName>
        <fullName evidence="2">Uncharacterized protein</fullName>
    </submittedName>
</protein>
<evidence type="ECO:0000313" key="2">
    <source>
        <dbReference type="EMBL" id="MDD7969369.1"/>
    </source>
</evidence>
<organism evidence="2 3">
    <name type="scientific">Actinomycetospora lemnae</name>
    <dbReference type="NCBI Taxonomy" id="3019891"/>
    <lineage>
        <taxon>Bacteria</taxon>
        <taxon>Bacillati</taxon>
        <taxon>Actinomycetota</taxon>
        <taxon>Actinomycetes</taxon>
        <taxon>Pseudonocardiales</taxon>
        <taxon>Pseudonocardiaceae</taxon>
        <taxon>Actinomycetospora</taxon>
    </lineage>
</organism>
<evidence type="ECO:0000256" key="1">
    <source>
        <dbReference type="SAM" id="MobiDB-lite"/>
    </source>
</evidence>
<reference evidence="2 3" key="1">
    <citation type="submission" date="2023-02" db="EMBL/GenBank/DDBJ databases">
        <title>Genome sequencing required for Actinomycetospora new species description.</title>
        <authorList>
            <person name="Saimee Y."/>
            <person name="Duangmal K."/>
        </authorList>
    </citation>
    <scope>NUCLEOTIDE SEQUENCE [LARGE SCALE GENOMIC DNA]</scope>
    <source>
        <strain evidence="2 3">DW7H6</strain>
    </source>
</reference>
<evidence type="ECO:0000313" key="3">
    <source>
        <dbReference type="Proteomes" id="UP001300763"/>
    </source>
</evidence>
<proteinExistence type="predicted"/>
<name>A0ABT5T2W9_9PSEU</name>
<dbReference type="Pfam" id="PF20181">
    <property type="entry name" value="DUF6544"/>
    <property type="match status" value="1"/>
</dbReference>
<sequence length="313" mass="33766">MITTRDLDALFGRAEHAPPQAPPSAAPAVFWPCDLRDRVPPAVLRWFAQSLLPGAPLAPAVRLRMRGSLRLGRAWLPFRADEVLAPRRGFRWSATVAGVIRGTDRGGAGPGRMRWTLAQLVTLVDADGPDISRSAAGRAGAEAIWAPAAVLPGPGVSWSALDDRHLRVLFDVGDTPVDLHLHLDDAGRLRTFRTMRWGDPDGTGRWDWHPFGGRVTTTRLFGTSVVPATGAVGWYPDGPDARRHEFFRFRLTALTPTGRVPGDGDATARADRGASDSRGVGDEPPVDADRDPGQRGDPEEDHVDGCEADHGGQ</sequence>
<dbReference type="EMBL" id="JAQZAO010000022">
    <property type="protein sequence ID" value="MDD7969369.1"/>
    <property type="molecule type" value="Genomic_DNA"/>
</dbReference>